<dbReference type="GO" id="GO:0016740">
    <property type="term" value="F:transferase activity"/>
    <property type="evidence" value="ECO:0007669"/>
    <property type="project" value="UniProtKB-KW"/>
</dbReference>
<reference evidence="8" key="1">
    <citation type="journal article" date="2021" name="PeerJ">
        <title>Extensive microbial diversity within the chicken gut microbiome revealed by metagenomics and culture.</title>
        <authorList>
            <person name="Gilroy R."/>
            <person name="Ravi A."/>
            <person name="Getino M."/>
            <person name="Pursley I."/>
            <person name="Horton D.L."/>
            <person name="Alikhan N.F."/>
            <person name="Baker D."/>
            <person name="Gharbi K."/>
            <person name="Hall N."/>
            <person name="Watson M."/>
            <person name="Adriaenssens E.M."/>
            <person name="Foster-Nyarko E."/>
            <person name="Jarju S."/>
            <person name="Secka A."/>
            <person name="Antonio M."/>
            <person name="Oren A."/>
            <person name="Chaudhuri R.R."/>
            <person name="La Ragione R."/>
            <person name="Hildebrand F."/>
            <person name="Pallen M.J."/>
        </authorList>
    </citation>
    <scope>NUCLEOTIDE SEQUENCE</scope>
    <source>
        <strain evidence="8">ChiBcec2-3848</strain>
    </source>
</reference>
<keyword evidence="5" id="KW-0574">Periplasm</keyword>
<comment type="caution">
    <text evidence="8">The sequence shown here is derived from an EMBL/GenBank/DDBJ whole genome shotgun (WGS) entry which is preliminary data.</text>
</comment>
<name>A0A9D2T9M1_9FIRM</name>
<evidence type="ECO:0000256" key="2">
    <source>
        <dbReference type="ARBA" id="ARBA00005182"/>
    </source>
</evidence>
<evidence type="ECO:0000256" key="4">
    <source>
        <dbReference type="ARBA" id="ARBA00022729"/>
    </source>
</evidence>
<proteinExistence type="predicted"/>
<dbReference type="EMBL" id="DWVZ01000026">
    <property type="protein sequence ID" value="HJC62410.1"/>
    <property type="molecule type" value="Genomic_DNA"/>
</dbReference>
<dbReference type="AlphaFoldDB" id="A0A9D2T9M1"/>
<comment type="pathway">
    <text evidence="2">Glycan biosynthesis; alginate biosynthesis.</text>
</comment>
<organism evidence="8 9">
    <name type="scientific">Candidatus Blautia merdavium</name>
    <dbReference type="NCBI Taxonomy" id="2838494"/>
    <lineage>
        <taxon>Bacteria</taxon>
        <taxon>Bacillati</taxon>
        <taxon>Bacillota</taxon>
        <taxon>Clostridia</taxon>
        <taxon>Lachnospirales</taxon>
        <taxon>Lachnospiraceae</taxon>
        <taxon>Blautia</taxon>
    </lineage>
</organism>
<dbReference type="InterPro" id="IPR031811">
    <property type="entry name" value="ALGX/ALGJ_SGNH-like"/>
</dbReference>
<evidence type="ECO:0000259" key="7">
    <source>
        <dbReference type="Pfam" id="PF16822"/>
    </source>
</evidence>
<accession>A0A9D2T9M1</accession>
<dbReference type="GO" id="GO:0042121">
    <property type="term" value="P:alginic acid biosynthetic process"/>
    <property type="evidence" value="ECO:0007669"/>
    <property type="project" value="UniProtKB-KW"/>
</dbReference>
<evidence type="ECO:0000256" key="1">
    <source>
        <dbReference type="ARBA" id="ARBA00004418"/>
    </source>
</evidence>
<evidence type="ECO:0000256" key="6">
    <source>
        <dbReference type="ARBA" id="ARBA00022841"/>
    </source>
</evidence>
<evidence type="ECO:0000313" key="9">
    <source>
        <dbReference type="Proteomes" id="UP000823886"/>
    </source>
</evidence>
<evidence type="ECO:0000256" key="3">
    <source>
        <dbReference type="ARBA" id="ARBA00022679"/>
    </source>
</evidence>
<feature type="domain" description="AlgX/AlgJ SGNH hydrolase-like" evidence="7">
    <location>
        <begin position="95"/>
        <end position="222"/>
    </location>
</feature>
<keyword evidence="4" id="KW-0732">Signal</keyword>
<protein>
    <recommendedName>
        <fullName evidence="7">AlgX/AlgJ SGNH hydrolase-like domain-containing protein</fullName>
    </recommendedName>
</protein>
<gene>
    <name evidence="8" type="ORF">H9753_02160</name>
</gene>
<dbReference type="Pfam" id="PF16822">
    <property type="entry name" value="ALGX"/>
    <property type="match status" value="1"/>
</dbReference>
<evidence type="ECO:0000256" key="5">
    <source>
        <dbReference type="ARBA" id="ARBA00022764"/>
    </source>
</evidence>
<reference evidence="8" key="2">
    <citation type="submission" date="2021-04" db="EMBL/GenBank/DDBJ databases">
        <authorList>
            <person name="Gilroy R."/>
        </authorList>
    </citation>
    <scope>NUCLEOTIDE SEQUENCE</scope>
    <source>
        <strain evidence="8">ChiBcec2-3848</strain>
    </source>
</reference>
<comment type="subcellular location">
    <subcellularLocation>
        <location evidence="1">Periplasm</location>
    </subcellularLocation>
</comment>
<evidence type="ECO:0000313" key="8">
    <source>
        <dbReference type="EMBL" id="HJC62410.1"/>
    </source>
</evidence>
<dbReference type="GO" id="GO:0042597">
    <property type="term" value="C:periplasmic space"/>
    <property type="evidence" value="ECO:0007669"/>
    <property type="project" value="UniProtKB-SubCell"/>
</dbReference>
<keyword evidence="3" id="KW-0808">Transferase</keyword>
<sequence>MMKKLRVGFILLFFLLLLCPAAAFNRKKHVVSKIDNRTLMESPFEGQEEEDYDLFASLEAYAEDRIGFRDQMISLYTSLNDQVFHEMVHPTYIYGKDDYVFFRPSDNMEFQDYHVKFADMILTLQTYFEDRGIPFLFVFDPAKATVLQEELQEGINYNNDWVPQFFQELDKRGVHYVDNTQLLCDKEASGEAVFNKQYDAGHWNDLGAFYGVNQVLEKLSEMQEGIHINSLDEFQIGEEVKTSLLVSDFKIHEEVPVFQRKEEVLDLTEEYDKEVIREDAYPYFHYTQNPLRQKEGSPSVLVFQGSYINEYGAKFFENSFGEYIGIHDYQNVFHADYYANIFQPDCVIFETAEYTMLDDYFSYESMFHMYFNPEISSFDDLPEETHSLSELTLEVKPGNRVSAVTAYGLPPEAEHAYLEMNGRMYDLIWVEDTVFTTDAKKENIRLDDVKLTAICNGKRLLYTS</sequence>
<keyword evidence="6" id="KW-0016">Alginate biosynthesis</keyword>
<dbReference type="Proteomes" id="UP000823886">
    <property type="component" value="Unassembled WGS sequence"/>
</dbReference>